<keyword evidence="1" id="KW-0472">Membrane</keyword>
<accession>A0A6J7NF54</accession>
<gene>
    <name evidence="2" type="ORF">UFOPK3954_01058</name>
</gene>
<protein>
    <submittedName>
        <fullName evidence="2">Unannotated protein</fullName>
    </submittedName>
</protein>
<reference evidence="2" key="1">
    <citation type="submission" date="2020-05" db="EMBL/GenBank/DDBJ databases">
        <authorList>
            <person name="Chiriac C."/>
            <person name="Salcher M."/>
            <person name="Ghai R."/>
            <person name="Kavagutti S V."/>
        </authorList>
    </citation>
    <scope>NUCLEOTIDE SEQUENCE</scope>
</reference>
<keyword evidence="1" id="KW-0812">Transmembrane</keyword>
<organism evidence="2">
    <name type="scientific">freshwater metagenome</name>
    <dbReference type="NCBI Taxonomy" id="449393"/>
    <lineage>
        <taxon>unclassified sequences</taxon>
        <taxon>metagenomes</taxon>
        <taxon>ecological metagenomes</taxon>
    </lineage>
</organism>
<proteinExistence type="predicted"/>
<sequence length="40" mass="4698">MAWSDLYFVVMNAFALQSLTMYVNSWLVSREEHAVYTRPA</sequence>
<name>A0A6J7NF54_9ZZZZ</name>
<dbReference type="EMBL" id="CAFBON010000096">
    <property type="protein sequence ID" value="CAB4989273.1"/>
    <property type="molecule type" value="Genomic_DNA"/>
</dbReference>
<feature type="transmembrane region" description="Helical" evidence="1">
    <location>
        <begin position="6"/>
        <end position="28"/>
    </location>
</feature>
<evidence type="ECO:0000256" key="1">
    <source>
        <dbReference type="SAM" id="Phobius"/>
    </source>
</evidence>
<dbReference type="AlphaFoldDB" id="A0A6J7NF54"/>
<evidence type="ECO:0000313" key="2">
    <source>
        <dbReference type="EMBL" id="CAB4989273.1"/>
    </source>
</evidence>
<keyword evidence="1" id="KW-1133">Transmembrane helix</keyword>